<dbReference type="Proteomes" id="UP001138757">
    <property type="component" value="Unassembled WGS sequence"/>
</dbReference>
<feature type="domain" description="CN hydrolase" evidence="2">
    <location>
        <begin position="5"/>
        <end position="242"/>
    </location>
</feature>
<sequence length="242" mass="25483">MSGPLTIAAVQCAALFDDVAATSAHILARAREATKAGARLIVFPEAYLTGHSYNAALVAKRAMPIDDPAILTLAEALAALPVVAIVGFFERRGDLIHNSAMVIADGRVVGTYAKIDPREAGCTPGTQRPVFACEDWPFAISICRDTRSSELALDLAARGARLLVYPLGNMLPPEAAEVNRDLTATGHIDRARETGCWVVSADVVGTQGDWVAHGNTRVITPDGEIVADVPAGETGMIVRTIG</sequence>
<dbReference type="RefSeq" id="WP_214625138.1">
    <property type="nucleotide sequence ID" value="NZ_JAHGAW010000013.1"/>
</dbReference>
<comment type="caution">
    <text evidence="3">The sequence shown here is derived from an EMBL/GenBank/DDBJ whole genome shotgun (WGS) entry which is preliminary data.</text>
</comment>
<keyword evidence="1 3" id="KW-0378">Hydrolase</keyword>
<dbReference type="Gene3D" id="3.60.110.10">
    <property type="entry name" value="Carbon-nitrogen hydrolase"/>
    <property type="match status" value="1"/>
</dbReference>
<dbReference type="PANTHER" id="PTHR43674">
    <property type="entry name" value="NITRILASE C965.09-RELATED"/>
    <property type="match status" value="1"/>
</dbReference>
<evidence type="ECO:0000259" key="2">
    <source>
        <dbReference type="PROSITE" id="PS50263"/>
    </source>
</evidence>
<name>A0A9X1DFF3_9SPHN</name>
<reference evidence="3" key="1">
    <citation type="submission" date="2021-05" db="EMBL/GenBank/DDBJ databases">
        <title>Genome of Sphingobium sp. strain.</title>
        <authorList>
            <person name="Fan R."/>
        </authorList>
    </citation>
    <scope>NUCLEOTIDE SEQUENCE</scope>
    <source>
        <strain evidence="3">H33</strain>
    </source>
</reference>
<dbReference type="EMBL" id="JAHGAW010000013">
    <property type="protein sequence ID" value="MBT2188884.1"/>
    <property type="molecule type" value="Genomic_DNA"/>
</dbReference>
<dbReference type="Pfam" id="PF00795">
    <property type="entry name" value="CN_hydrolase"/>
    <property type="match status" value="1"/>
</dbReference>
<dbReference type="InterPro" id="IPR050345">
    <property type="entry name" value="Aliph_Amidase/BUP"/>
</dbReference>
<dbReference type="AlphaFoldDB" id="A0A9X1DFF3"/>
<dbReference type="SUPFAM" id="SSF56317">
    <property type="entry name" value="Carbon-nitrogen hydrolase"/>
    <property type="match status" value="1"/>
</dbReference>
<protein>
    <submittedName>
        <fullName evidence="3">Carbon-nitrogen hydrolase family protein</fullName>
    </submittedName>
</protein>
<evidence type="ECO:0000313" key="3">
    <source>
        <dbReference type="EMBL" id="MBT2188884.1"/>
    </source>
</evidence>
<dbReference type="PROSITE" id="PS50263">
    <property type="entry name" value="CN_HYDROLASE"/>
    <property type="match status" value="1"/>
</dbReference>
<dbReference type="PANTHER" id="PTHR43674:SF2">
    <property type="entry name" value="BETA-UREIDOPROPIONASE"/>
    <property type="match status" value="1"/>
</dbReference>
<gene>
    <name evidence="3" type="ORF">KK488_18215</name>
</gene>
<dbReference type="InterPro" id="IPR003010">
    <property type="entry name" value="C-N_Hydrolase"/>
</dbReference>
<organism evidence="3 4">
    <name type="scientific">Sphingobium nicotianae</name>
    <dbReference type="NCBI Taxonomy" id="2782607"/>
    <lineage>
        <taxon>Bacteria</taxon>
        <taxon>Pseudomonadati</taxon>
        <taxon>Pseudomonadota</taxon>
        <taxon>Alphaproteobacteria</taxon>
        <taxon>Sphingomonadales</taxon>
        <taxon>Sphingomonadaceae</taxon>
        <taxon>Sphingobium</taxon>
    </lineage>
</organism>
<dbReference type="CDD" id="cd07197">
    <property type="entry name" value="nitrilase"/>
    <property type="match status" value="1"/>
</dbReference>
<accession>A0A9X1DFF3</accession>
<dbReference type="InterPro" id="IPR036526">
    <property type="entry name" value="C-N_Hydrolase_sf"/>
</dbReference>
<dbReference type="GO" id="GO:0016811">
    <property type="term" value="F:hydrolase activity, acting on carbon-nitrogen (but not peptide) bonds, in linear amides"/>
    <property type="evidence" value="ECO:0007669"/>
    <property type="project" value="TreeGrafter"/>
</dbReference>
<keyword evidence="4" id="KW-1185">Reference proteome</keyword>
<proteinExistence type="predicted"/>
<evidence type="ECO:0000256" key="1">
    <source>
        <dbReference type="ARBA" id="ARBA00022801"/>
    </source>
</evidence>
<evidence type="ECO:0000313" key="4">
    <source>
        <dbReference type="Proteomes" id="UP001138757"/>
    </source>
</evidence>